<evidence type="ECO:0000313" key="1">
    <source>
        <dbReference type="EMBL" id="MPM91840.1"/>
    </source>
</evidence>
<sequence length="57" mass="6283">MLDPEKVRGFIIPLSERCGADPDKTGCHFRILTDKGLSDVTACRLTDQHDPADRLTG</sequence>
<organism evidence="1">
    <name type="scientific">bioreactor metagenome</name>
    <dbReference type="NCBI Taxonomy" id="1076179"/>
    <lineage>
        <taxon>unclassified sequences</taxon>
        <taxon>metagenomes</taxon>
        <taxon>ecological metagenomes</taxon>
    </lineage>
</organism>
<name>A0A645DQT4_9ZZZZ</name>
<proteinExistence type="predicted"/>
<comment type="caution">
    <text evidence="1">The sequence shown here is derived from an EMBL/GenBank/DDBJ whole genome shotgun (WGS) entry which is preliminary data.</text>
</comment>
<accession>A0A645DQT4</accession>
<reference evidence="1" key="1">
    <citation type="submission" date="2019-08" db="EMBL/GenBank/DDBJ databases">
        <authorList>
            <person name="Kucharzyk K."/>
            <person name="Murdoch R.W."/>
            <person name="Higgins S."/>
            <person name="Loffler F."/>
        </authorList>
    </citation>
    <scope>NUCLEOTIDE SEQUENCE</scope>
</reference>
<protein>
    <submittedName>
        <fullName evidence="1">Uncharacterized protein</fullName>
    </submittedName>
</protein>
<gene>
    <name evidence="1" type="ORF">SDC9_138974</name>
</gene>
<dbReference type="AlphaFoldDB" id="A0A645DQT4"/>
<dbReference type="EMBL" id="VSSQ01038843">
    <property type="protein sequence ID" value="MPM91840.1"/>
    <property type="molecule type" value="Genomic_DNA"/>
</dbReference>